<dbReference type="InterPro" id="IPR002068">
    <property type="entry name" value="A-crystallin/Hsp20_dom"/>
</dbReference>
<dbReference type="InterPro" id="IPR031107">
    <property type="entry name" value="Small_HSP"/>
</dbReference>
<gene>
    <name evidence="4" type="ORF">IAD06_09350</name>
</gene>
<dbReference type="InterPro" id="IPR008978">
    <property type="entry name" value="HSP20-like_chaperone"/>
</dbReference>
<dbReference type="AlphaFoldDB" id="A0A9D1GG43"/>
<dbReference type="SUPFAM" id="SSF49764">
    <property type="entry name" value="HSP20-like chaperones"/>
    <property type="match status" value="1"/>
</dbReference>
<protein>
    <submittedName>
        <fullName evidence="4">Hsp20/alpha crystallin family protein</fullName>
    </submittedName>
</protein>
<evidence type="ECO:0000256" key="1">
    <source>
        <dbReference type="PROSITE-ProRule" id="PRU00285"/>
    </source>
</evidence>
<dbReference type="PANTHER" id="PTHR11527">
    <property type="entry name" value="HEAT-SHOCK PROTEIN 20 FAMILY MEMBER"/>
    <property type="match status" value="1"/>
</dbReference>
<evidence type="ECO:0000313" key="5">
    <source>
        <dbReference type="Proteomes" id="UP000886722"/>
    </source>
</evidence>
<dbReference type="Gene3D" id="2.60.40.790">
    <property type="match status" value="1"/>
</dbReference>
<name>A0A9D1GG43_9BACT</name>
<feature type="domain" description="SHSP" evidence="3">
    <location>
        <begin position="26"/>
        <end position="142"/>
    </location>
</feature>
<reference evidence="4" key="1">
    <citation type="submission" date="2020-10" db="EMBL/GenBank/DDBJ databases">
        <authorList>
            <person name="Gilroy R."/>
        </authorList>
    </citation>
    <scope>NUCLEOTIDE SEQUENCE</scope>
    <source>
        <strain evidence="4">21143</strain>
    </source>
</reference>
<organism evidence="4 5">
    <name type="scientific">Candidatus Caccoplasma intestinavium</name>
    <dbReference type="NCBI Taxonomy" id="2840716"/>
    <lineage>
        <taxon>Bacteria</taxon>
        <taxon>Pseudomonadati</taxon>
        <taxon>Bacteroidota</taxon>
        <taxon>Bacteroidia</taxon>
        <taxon>Bacteroidales</taxon>
        <taxon>Bacteroidaceae</taxon>
        <taxon>Bacteroidaceae incertae sedis</taxon>
        <taxon>Candidatus Caccoplasma</taxon>
    </lineage>
</organism>
<proteinExistence type="inferred from homology"/>
<evidence type="ECO:0000259" key="3">
    <source>
        <dbReference type="PROSITE" id="PS01031"/>
    </source>
</evidence>
<accession>A0A9D1GG43</accession>
<dbReference type="PROSITE" id="PS01031">
    <property type="entry name" value="SHSP"/>
    <property type="match status" value="1"/>
</dbReference>
<dbReference type="Proteomes" id="UP000886722">
    <property type="component" value="Unassembled WGS sequence"/>
</dbReference>
<dbReference type="CDD" id="cd06464">
    <property type="entry name" value="ACD_sHsps-like"/>
    <property type="match status" value="1"/>
</dbReference>
<dbReference type="Pfam" id="PF00011">
    <property type="entry name" value="HSP20"/>
    <property type="match status" value="1"/>
</dbReference>
<comment type="caution">
    <text evidence="4">The sequence shown here is derived from an EMBL/GenBank/DDBJ whole genome shotgun (WGS) entry which is preliminary data.</text>
</comment>
<evidence type="ECO:0000256" key="2">
    <source>
        <dbReference type="RuleBase" id="RU003616"/>
    </source>
</evidence>
<comment type="similarity">
    <text evidence="1 2">Belongs to the small heat shock protein (HSP20) family.</text>
</comment>
<reference evidence="4" key="2">
    <citation type="journal article" date="2021" name="PeerJ">
        <title>Extensive microbial diversity within the chicken gut microbiome revealed by metagenomics and culture.</title>
        <authorList>
            <person name="Gilroy R."/>
            <person name="Ravi A."/>
            <person name="Getino M."/>
            <person name="Pursley I."/>
            <person name="Horton D.L."/>
            <person name="Alikhan N.F."/>
            <person name="Baker D."/>
            <person name="Gharbi K."/>
            <person name="Hall N."/>
            <person name="Watson M."/>
            <person name="Adriaenssens E.M."/>
            <person name="Foster-Nyarko E."/>
            <person name="Jarju S."/>
            <person name="Secka A."/>
            <person name="Antonio M."/>
            <person name="Oren A."/>
            <person name="Chaudhuri R.R."/>
            <person name="La Ragione R."/>
            <person name="Hildebrand F."/>
            <person name="Pallen M.J."/>
        </authorList>
    </citation>
    <scope>NUCLEOTIDE SEQUENCE</scope>
    <source>
        <strain evidence="4">21143</strain>
    </source>
</reference>
<sequence length="142" mass="16645">MTPTKQQTQSWLPSIFNDFFGNEWITKNRSTVPAVNIMEDEKRYTVEVAVPGLKKEDINIRIDDNSHLIITVDTKKEKEEETQKGKYIRREFSCSQFRQTLLLPENIDEEEIEAKQENGLLTIHIPKKKTVENTEPKKIQIK</sequence>
<evidence type="ECO:0000313" key="4">
    <source>
        <dbReference type="EMBL" id="HIT40223.1"/>
    </source>
</evidence>
<dbReference type="EMBL" id="DVKT01000069">
    <property type="protein sequence ID" value="HIT40223.1"/>
    <property type="molecule type" value="Genomic_DNA"/>
</dbReference>